<accession>A0A7H8T3L0</accession>
<dbReference type="InterPro" id="IPR036390">
    <property type="entry name" value="WH_DNA-bd_sf"/>
</dbReference>
<dbReference type="Gene3D" id="2.60.120.10">
    <property type="entry name" value="Jelly Rolls"/>
    <property type="match status" value="1"/>
</dbReference>
<feature type="domain" description="Cyclic nucleotide-binding" evidence="4">
    <location>
        <begin position="44"/>
        <end position="147"/>
    </location>
</feature>
<gene>
    <name evidence="6" type="ORF">HUT05_09605</name>
</gene>
<evidence type="ECO:0000256" key="2">
    <source>
        <dbReference type="ARBA" id="ARBA00023125"/>
    </source>
</evidence>
<dbReference type="InterPro" id="IPR012318">
    <property type="entry name" value="HTH_CRP"/>
</dbReference>
<reference evidence="6 7" key="1">
    <citation type="submission" date="2020-06" db="EMBL/GenBank/DDBJ databases">
        <title>Genome mining for natural products.</title>
        <authorList>
            <person name="Zhang B."/>
            <person name="Shi J."/>
            <person name="Ge H."/>
        </authorList>
    </citation>
    <scope>NUCLEOTIDE SEQUENCE [LARGE SCALE GENOMIC DNA]</scope>
    <source>
        <strain evidence="6 7">NA02069</strain>
    </source>
</reference>
<dbReference type="SUPFAM" id="SSF46785">
    <property type="entry name" value="Winged helix' DNA-binding domain"/>
    <property type="match status" value="1"/>
</dbReference>
<keyword evidence="2" id="KW-0238">DNA-binding</keyword>
<evidence type="ECO:0000259" key="4">
    <source>
        <dbReference type="PROSITE" id="PS50042"/>
    </source>
</evidence>
<evidence type="ECO:0000256" key="3">
    <source>
        <dbReference type="ARBA" id="ARBA00023163"/>
    </source>
</evidence>
<dbReference type="SMART" id="SM00100">
    <property type="entry name" value="cNMP"/>
    <property type="match status" value="1"/>
</dbReference>
<dbReference type="PANTHER" id="PTHR24567:SF68">
    <property type="entry name" value="DNA-BINDING TRANSCRIPTIONAL DUAL REGULATOR CRP"/>
    <property type="match status" value="1"/>
</dbReference>
<dbReference type="PROSITE" id="PS00888">
    <property type="entry name" value="CNMP_BINDING_1"/>
    <property type="match status" value="1"/>
</dbReference>
<dbReference type="GO" id="GO:0003700">
    <property type="term" value="F:DNA-binding transcription factor activity"/>
    <property type="evidence" value="ECO:0007669"/>
    <property type="project" value="TreeGrafter"/>
</dbReference>
<dbReference type="InterPro" id="IPR050397">
    <property type="entry name" value="Env_Response_Regulators"/>
</dbReference>
<dbReference type="InterPro" id="IPR036388">
    <property type="entry name" value="WH-like_DNA-bd_sf"/>
</dbReference>
<keyword evidence="7" id="KW-1185">Reference proteome</keyword>
<dbReference type="InterPro" id="IPR018488">
    <property type="entry name" value="cNMP-bd_CS"/>
</dbReference>
<dbReference type="AlphaFoldDB" id="A0A7H8T3L0"/>
<dbReference type="InterPro" id="IPR000595">
    <property type="entry name" value="cNMP-bd_dom"/>
</dbReference>
<dbReference type="GO" id="GO:0003677">
    <property type="term" value="F:DNA binding"/>
    <property type="evidence" value="ECO:0007669"/>
    <property type="project" value="UniProtKB-KW"/>
</dbReference>
<protein>
    <submittedName>
        <fullName evidence="6">Crp/Fnr family transcriptional regulator</fullName>
    </submittedName>
</protein>
<evidence type="ECO:0000313" key="6">
    <source>
        <dbReference type="EMBL" id="QKZ17578.1"/>
    </source>
</evidence>
<keyword evidence="1" id="KW-0805">Transcription regulation</keyword>
<dbReference type="PROSITE" id="PS51063">
    <property type="entry name" value="HTH_CRP_2"/>
    <property type="match status" value="1"/>
</dbReference>
<sequence>MRRRAPWRASGAPVNWTETFTAEVTECCAVQMMQGSNPDVRAAFLDTLSPEARAAFTRLGMRQRYAVGDVLIREGDHAEDLVVLHEGLVKVTARLDSDRVLLRDIRIAGDIVGEVAAMGEGPRSATVSACGDVSVTVVPRNELEPFLLAHADAALALSRMLCGRLRRADRLRLELGAYPVPVRLARVLVELAEAYGQPRRMLRGFDQNRVRIDVKLSQSEFAALTASTTHTVHKALAQLRKDEIITTGCRQTSIENMARLREAALLSVPAA</sequence>
<name>A0A7H8T3L0_STRCX</name>
<dbReference type="RefSeq" id="WP_176574822.1">
    <property type="nucleotide sequence ID" value="NZ_CBDRGH010000014.1"/>
</dbReference>
<dbReference type="CDD" id="cd00038">
    <property type="entry name" value="CAP_ED"/>
    <property type="match status" value="1"/>
</dbReference>
<proteinExistence type="predicted"/>
<evidence type="ECO:0000256" key="1">
    <source>
        <dbReference type="ARBA" id="ARBA00023015"/>
    </source>
</evidence>
<dbReference type="GO" id="GO:0005829">
    <property type="term" value="C:cytosol"/>
    <property type="evidence" value="ECO:0007669"/>
    <property type="project" value="TreeGrafter"/>
</dbReference>
<dbReference type="Pfam" id="PF13545">
    <property type="entry name" value="HTH_Crp_2"/>
    <property type="match status" value="1"/>
</dbReference>
<evidence type="ECO:0000313" key="7">
    <source>
        <dbReference type="Proteomes" id="UP000509418"/>
    </source>
</evidence>
<feature type="domain" description="HTH crp-type" evidence="5">
    <location>
        <begin position="178"/>
        <end position="258"/>
    </location>
</feature>
<dbReference type="PROSITE" id="PS50042">
    <property type="entry name" value="CNMP_BINDING_3"/>
    <property type="match status" value="1"/>
</dbReference>
<dbReference type="Proteomes" id="UP000509418">
    <property type="component" value="Chromosome"/>
</dbReference>
<dbReference type="Pfam" id="PF00027">
    <property type="entry name" value="cNMP_binding"/>
    <property type="match status" value="1"/>
</dbReference>
<dbReference type="InterPro" id="IPR014710">
    <property type="entry name" value="RmlC-like_jellyroll"/>
</dbReference>
<dbReference type="InterPro" id="IPR018490">
    <property type="entry name" value="cNMP-bd_dom_sf"/>
</dbReference>
<dbReference type="Gene3D" id="1.10.10.10">
    <property type="entry name" value="Winged helix-like DNA-binding domain superfamily/Winged helix DNA-binding domain"/>
    <property type="match status" value="1"/>
</dbReference>
<keyword evidence="3" id="KW-0804">Transcription</keyword>
<dbReference type="EMBL" id="CP056041">
    <property type="protein sequence ID" value="QKZ17578.1"/>
    <property type="molecule type" value="Genomic_DNA"/>
</dbReference>
<dbReference type="SUPFAM" id="SSF51206">
    <property type="entry name" value="cAMP-binding domain-like"/>
    <property type="match status" value="1"/>
</dbReference>
<evidence type="ECO:0000259" key="5">
    <source>
        <dbReference type="PROSITE" id="PS51063"/>
    </source>
</evidence>
<dbReference type="PANTHER" id="PTHR24567">
    <property type="entry name" value="CRP FAMILY TRANSCRIPTIONAL REGULATORY PROTEIN"/>
    <property type="match status" value="1"/>
</dbReference>
<organism evidence="6 7">
    <name type="scientific">Streptomyces chartreusis</name>
    <dbReference type="NCBI Taxonomy" id="1969"/>
    <lineage>
        <taxon>Bacteria</taxon>
        <taxon>Bacillati</taxon>
        <taxon>Actinomycetota</taxon>
        <taxon>Actinomycetes</taxon>
        <taxon>Kitasatosporales</taxon>
        <taxon>Streptomycetaceae</taxon>
        <taxon>Streptomyces</taxon>
    </lineage>
</organism>